<dbReference type="AlphaFoldDB" id="A0AAW8RP77"/>
<gene>
    <name evidence="2" type="ORF">P7D43_04535</name>
</gene>
<accession>A0AAW8RP77</accession>
<evidence type="ECO:0000313" key="3">
    <source>
        <dbReference type="Proteomes" id="UP001260773"/>
    </source>
</evidence>
<feature type="region of interest" description="Disordered" evidence="1">
    <location>
        <begin position="48"/>
        <end position="89"/>
    </location>
</feature>
<evidence type="ECO:0000313" key="2">
    <source>
        <dbReference type="EMBL" id="MDT2401630.1"/>
    </source>
</evidence>
<evidence type="ECO:0000256" key="1">
    <source>
        <dbReference type="SAM" id="MobiDB-lite"/>
    </source>
</evidence>
<dbReference type="EMBL" id="JARPWH010000009">
    <property type="protein sequence ID" value="MDT2401630.1"/>
    <property type="molecule type" value="Genomic_DNA"/>
</dbReference>
<reference evidence="2" key="1">
    <citation type="submission" date="2023-03" db="EMBL/GenBank/DDBJ databases">
        <authorList>
            <person name="Shen W."/>
            <person name="Cai J."/>
        </authorList>
    </citation>
    <scope>NUCLEOTIDE SEQUENCE</scope>
    <source>
        <strain evidence="2">P33-2</strain>
    </source>
</reference>
<dbReference type="Proteomes" id="UP001260773">
    <property type="component" value="Unassembled WGS sequence"/>
</dbReference>
<name>A0AAW8RP77_ENTAV</name>
<sequence length="114" mass="12501">MVVIKKPGMQTESKESSFKAGVAENLNDVSGNGTEDTVSDGPVIEKEKAIDDQTNDKQPSGDSVGSKIKGWEETMSAKTSPRTVRTLNPNSTSWRVHEVIANYAEQPNLEYCQR</sequence>
<comment type="caution">
    <text evidence="2">The sequence shown here is derived from an EMBL/GenBank/DDBJ whole genome shotgun (WGS) entry which is preliminary data.</text>
</comment>
<dbReference type="RefSeq" id="WP_048721535.1">
    <property type="nucleotide sequence ID" value="NZ_CAAKOC010000077.1"/>
</dbReference>
<protein>
    <submittedName>
        <fullName evidence="2">Uncharacterized protein</fullName>
    </submittedName>
</protein>
<feature type="compositionally biased region" description="Polar residues" evidence="1">
    <location>
        <begin position="76"/>
        <end position="89"/>
    </location>
</feature>
<organism evidence="2 3">
    <name type="scientific">Enterococcus avium</name>
    <name type="common">Streptococcus avium</name>
    <dbReference type="NCBI Taxonomy" id="33945"/>
    <lineage>
        <taxon>Bacteria</taxon>
        <taxon>Bacillati</taxon>
        <taxon>Bacillota</taxon>
        <taxon>Bacilli</taxon>
        <taxon>Lactobacillales</taxon>
        <taxon>Enterococcaceae</taxon>
        <taxon>Enterococcus</taxon>
    </lineage>
</organism>
<proteinExistence type="predicted"/>